<comment type="caution">
    <text evidence="11">The sequence shown here is derived from an EMBL/GenBank/DDBJ whole genome shotgun (WGS) entry which is preliminary data.</text>
</comment>
<evidence type="ECO:0000256" key="2">
    <source>
        <dbReference type="ARBA" id="ARBA00022741"/>
    </source>
</evidence>
<feature type="short sequence motif" description="'KMSKS' region" evidence="8">
    <location>
        <begin position="235"/>
        <end position="239"/>
    </location>
</feature>
<gene>
    <name evidence="8" type="primary">tyrS</name>
    <name evidence="11" type="ORF">J3R75_002818</name>
</gene>
<dbReference type="GO" id="GO:0006437">
    <property type="term" value="P:tyrosyl-tRNA aminoacylation"/>
    <property type="evidence" value="ECO:0007669"/>
    <property type="project" value="UniProtKB-UniRule"/>
</dbReference>
<dbReference type="GO" id="GO:0005524">
    <property type="term" value="F:ATP binding"/>
    <property type="evidence" value="ECO:0007669"/>
    <property type="project" value="UniProtKB-UniRule"/>
</dbReference>
<feature type="binding site" evidence="8">
    <location>
        <position position="179"/>
    </location>
    <ligand>
        <name>L-tyrosine</name>
        <dbReference type="ChEBI" id="CHEBI:58315"/>
    </ligand>
</feature>
<reference evidence="11" key="1">
    <citation type="submission" date="2023-07" db="EMBL/GenBank/DDBJ databases">
        <title>Genomic Encyclopedia of Type Strains, Phase IV (KMG-IV): sequencing the most valuable type-strain genomes for metagenomic binning, comparative biology and taxonomic classification.</title>
        <authorList>
            <person name="Goeker M."/>
        </authorList>
    </citation>
    <scope>NUCLEOTIDE SEQUENCE</scope>
    <source>
        <strain evidence="11">DSM 24202</strain>
    </source>
</reference>
<keyword evidence="5 8" id="KW-0648">Protein biosynthesis</keyword>
<dbReference type="PANTHER" id="PTHR11766:SF0">
    <property type="entry name" value="TYROSINE--TRNA LIGASE, MITOCHONDRIAL"/>
    <property type="match status" value="1"/>
</dbReference>
<keyword evidence="4 9" id="KW-0694">RNA-binding</keyword>
<comment type="catalytic activity">
    <reaction evidence="7 8">
        <text>tRNA(Tyr) + L-tyrosine + ATP = L-tyrosyl-tRNA(Tyr) + AMP + diphosphate + H(+)</text>
        <dbReference type="Rhea" id="RHEA:10220"/>
        <dbReference type="Rhea" id="RHEA-COMP:9706"/>
        <dbReference type="Rhea" id="RHEA-COMP:9707"/>
        <dbReference type="ChEBI" id="CHEBI:15378"/>
        <dbReference type="ChEBI" id="CHEBI:30616"/>
        <dbReference type="ChEBI" id="CHEBI:33019"/>
        <dbReference type="ChEBI" id="CHEBI:58315"/>
        <dbReference type="ChEBI" id="CHEBI:78442"/>
        <dbReference type="ChEBI" id="CHEBI:78536"/>
        <dbReference type="ChEBI" id="CHEBI:456215"/>
        <dbReference type="EC" id="6.1.1.1"/>
    </reaction>
</comment>
<evidence type="ECO:0000259" key="10">
    <source>
        <dbReference type="Pfam" id="PF22421"/>
    </source>
</evidence>
<comment type="subunit">
    <text evidence="8">Homodimer.</text>
</comment>
<evidence type="ECO:0000256" key="7">
    <source>
        <dbReference type="ARBA" id="ARBA00048248"/>
    </source>
</evidence>
<keyword evidence="12" id="KW-1185">Reference proteome</keyword>
<evidence type="ECO:0000256" key="4">
    <source>
        <dbReference type="ARBA" id="ARBA00022884"/>
    </source>
</evidence>
<keyword evidence="2 8" id="KW-0547">Nucleotide-binding</keyword>
<sequence length="433" mass="47405">MTTPSTPAVNALDILRDRGFLYQNTNEEGMRQRLSGGPATFYVGFDPTGNSLHVGHLLPVMAMRWLQHCGHKPIALVGGGTAMIGDPSGKTEARPIMSVDIIDDNARAIQGQLGRFLDFAPGKATMVNNADWLRDLRLIDFLRDIGSLFSVPRMLSAESVRMRLETGISFLEFSYPLLQSFDFYYLCKERQCQFQFGGQDQWGNIVAGVELTRRLLGQEVFGATFPLLLKSDGTKFGKTAGGAVWLDTARTSVFDYYQFWRNVDDADVTKLLGFFTTLPMDEVRRLGSLSAPAINRAKEILGYEATALAHGHDEAIKAFLAAAREFGFADPDGQIETSSRIREADCTSASEDIPTVEISAADLTAGLGILALLVKAGLCASNSDARRLIKGGGCYLDDDRVGDEKLVISPEHFHAGIVTLRAGKKARKRIKLV</sequence>
<feature type="short sequence motif" description="'HIGH' region" evidence="8">
    <location>
        <begin position="47"/>
        <end position="56"/>
    </location>
</feature>
<dbReference type="InterPro" id="IPR036986">
    <property type="entry name" value="S4_RNA-bd_sf"/>
</dbReference>
<dbReference type="EMBL" id="JAUSVL010000001">
    <property type="protein sequence ID" value="MDQ0290711.1"/>
    <property type="molecule type" value="Genomic_DNA"/>
</dbReference>
<dbReference type="GO" id="GO:0005829">
    <property type="term" value="C:cytosol"/>
    <property type="evidence" value="ECO:0007669"/>
    <property type="project" value="TreeGrafter"/>
</dbReference>
<protein>
    <recommendedName>
        <fullName evidence="8">Tyrosine--tRNA ligase</fullName>
        <ecNumber evidence="8">6.1.1.1</ecNumber>
    </recommendedName>
    <alternativeName>
        <fullName evidence="8">Tyrosyl-tRNA synthetase</fullName>
        <shortName evidence="8">TyrRS</shortName>
    </alternativeName>
</protein>
<keyword evidence="1 8" id="KW-0436">Ligase</keyword>
<accession>A0AAE4APL2</accession>
<dbReference type="GO" id="GO:0003723">
    <property type="term" value="F:RNA binding"/>
    <property type="evidence" value="ECO:0007669"/>
    <property type="project" value="UniProtKB-KW"/>
</dbReference>
<dbReference type="RefSeq" id="WP_307262483.1">
    <property type="nucleotide sequence ID" value="NZ_JAUSVL010000001.1"/>
</dbReference>
<evidence type="ECO:0000256" key="6">
    <source>
        <dbReference type="ARBA" id="ARBA00023146"/>
    </source>
</evidence>
<evidence type="ECO:0000256" key="8">
    <source>
        <dbReference type="HAMAP-Rule" id="MF_02006"/>
    </source>
</evidence>
<keyword evidence="8" id="KW-0963">Cytoplasm</keyword>
<dbReference type="Pfam" id="PF00579">
    <property type="entry name" value="tRNA-synt_1b"/>
    <property type="match status" value="1"/>
</dbReference>
<dbReference type="GO" id="GO:0004831">
    <property type="term" value="F:tyrosine-tRNA ligase activity"/>
    <property type="evidence" value="ECO:0007669"/>
    <property type="project" value="UniProtKB-UniRule"/>
</dbReference>
<dbReference type="Pfam" id="PF22421">
    <property type="entry name" value="SYY_C-terminal"/>
    <property type="match status" value="1"/>
</dbReference>
<dbReference type="Gene3D" id="3.10.290.10">
    <property type="entry name" value="RNA-binding S4 domain"/>
    <property type="match status" value="1"/>
</dbReference>
<evidence type="ECO:0000256" key="1">
    <source>
        <dbReference type="ARBA" id="ARBA00022598"/>
    </source>
</evidence>
<dbReference type="PANTHER" id="PTHR11766">
    <property type="entry name" value="TYROSYL-TRNA SYNTHETASE"/>
    <property type="match status" value="1"/>
</dbReference>
<dbReference type="HAMAP" id="MF_02006">
    <property type="entry name" value="Tyr_tRNA_synth_type1"/>
    <property type="match status" value="1"/>
</dbReference>
<dbReference type="AlphaFoldDB" id="A0AAE4APL2"/>
<dbReference type="CDD" id="cd00805">
    <property type="entry name" value="TyrRS_core"/>
    <property type="match status" value="1"/>
</dbReference>
<keyword evidence="6 8" id="KW-0030">Aminoacyl-tRNA synthetase</keyword>
<dbReference type="SUPFAM" id="SSF55174">
    <property type="entry name" value="Alpha-L RNA-binding motif"/>
    <property type="match status" value="1"/>
</dbReference>
<dbReference type="PROSITE" id="PS50889">
    <property type="entry name" value="S4"/>
    <property type="match status" value="1"/>
</dbReference>
<dbReference type="Gene3D" id="1.10.240.10">
    <property type="entry name" value="Tyrosyl-Transfer RNA Synthetase"/>
    <property type="match status" value="1"/>
</dbReference>
<evidence type="ECO:0000313" key="12">
    <source>
        <dbReference type="Proteomes" id="UP001238163"/>
    </source>
</evidence>
<dbReference type="InterPro" id="IPR002305">
    <property type="entry name" value="aa-tRNA-synth_Ic"/>
</dbReference>
<dbReference type="EC" id="6.1.1.1" evidence="8"/>
<dbReference type="InterPro" id="IPR001412">
    <property type="entry name" value="aa-tRNA-synth_I_CS"/>
</dbReference>
<dbReference type="NCBIfam" id="TIGR00234">
    <property type="entry name" value="tyrS"/>
    <property type="match status" value="1"/>
</dbReference>
<proteinExistence type="inferred from homology"/>
<feature type="domain" description="Tyrosine--tRNA ligase SYY-like C-terminal" evidence="10">
    <location>
        <begin position="348"/>
        <end position="425"/>
    </location>
</feature>
<dbReference type="InterPro" id="IPR002307">
    <property type="entry name" value="Tyr-tRNA-ligase"/>
</dbReference>
<dbReference type="InterPro" id="IPR054608">
    <property type="entry name" value="SYY-like_C"/>
</dbReference>
<name>A0AAE4APL2_9BACT</name>
<organism evidence="11 12">
    <name type="scientific">Oligosphaera ethanolica</name>
    <dbReference type="NCBI Taxonomy" id="760260"/>
    <lineage>
        <taxon>Bacteria</taxon>
        <taxon>Pseudomonadati</taxon>
        <taxon>Lentisphaerota</taxon>
        <taxon>Oligosphaeria</taxon>
        <taxon>Oligosphaerales</taxon>
        <taxon>Oligosphaeraceae</taxon>
        <taxon>Oligosphaera</taxon>
    </lineage>
</organism>
<evidence type="ECO:0000256" key="9">
    <source>
        <dbReference type="PROSITE-ProRule" id="PRU00182"/>
    </source>
</evidence>
<comment type="function">
    <text evidence="8">Catalyzes the attachment of tyrosine to tRNA(Tyr) in a two-step reaction: tyrosine is first activated by ATP to form Tyr-AMP and then transferred to the acceptor end of tRNA(Tyr).</text>
</comment>
<dbReference type="InterPro" id="IPR014729">
    <property type="entry name" value="Rossmann-like_a/b/a_fold"/>
</dbReference>
<feature type="binding site" evidence="8">
    <location>
        <position position="175"/>
    </location>
    <ligand>
        <name>L-tyrosine</name>
        <dbReference type="ChEBI" id="CHEBI:58315"/>
    </ligand>
</feature>
<comment type="subcellular location">
    <subcellularLocation>
        <location evidence="8">Cytoplasm</location>
    </subcellularLocation>
</comment>
<dbReference type="PROSITE" id="PS00178">
    <property type="entry name" value="AA_TRNA_LIGASE_I"/>
    <property type="match status" value="1"/>
</dbReference>
<dbReference type="SUPFAM" id="SSF52374">
    <property type="entry name" value="Nucleotidylyl transferase"/>
    <property type="match status" value="1"/>
</dbReference>
<feature type="binding site" evidence="8">
    <location>
        <position position="42"/>
    </location>
    <ligand>
        <name>L-tyrosine</name>
        <dbReference type="ChEBI" id="CHEBI:58315"/>
    </ligand>
</feature>
<evidence type="ECO:0000256" key="5">
    <source>
        <dbReference type="ARBA" id="ARBA00022917"/>
    </source>
</evidence>
<evidence type="ECO:0000313" key="11">
    <source>
        <dbReference type="EMBL" id="MDQ0290711.1"/>
    </source>
</evidence>
<evidence type="ECO:0000256" key="3">
    <source>
        <dbReference type="ARBA" id="ARBA00022840"/>
    </source>
</evidence>
<dbReference type="Gene3D" id="3.40.50.620">
    <property type="entry name" value="HUPs"/>
    <property type="match status" value="1"/>
</dbReference>
<dbReference type="PRINTS" id="PR01040">
    <property type="entry name" value="TRNASYNTHTYR"/>
</dbReference>
<keyword evidence="3 8" id="KW-0067">ATP-binding</keyword>
<dbReference type="CDD" id="cd00165">
    <property type="entry name" value="S4"/>
    <property type="match status" value="1"/>
</dbReference>
<comment type="similarity">
    <text evidence="8">Belongs to the class-I aminoacyl-tRNA synthetase family. TyrS type 1 subfamily.</text>
</comment>
<dbReference type="Proteomes" id="UP001238163">
    <property type="component" value="Unassembled WGS sequence"/>
</dbReference>
<dbReference type="InterPro" id="IPR024107">
    <property type="entry name" value="Tyr-tRNA-ligase_bac_1"/>
</dbReference>
<feature type="binding site" evidence="8">
    <location>
        <position position="238"/>
    </location>
    <ligand>
        <name>ATP</name>
        <dbReference type="ChEBI" id="CHEBI:30616"/>
    </ligand>
</feature>
<dbReference type="InterPro" id="IPR024088">
    <property type="entry name" value="Tyr-tRNA-ligase_bac-type"/>
</dbReference>